<dbReference type="EMBL" id="CP010070">
    <property type="protein sequence ID" value="AIZ56119.1"/>
    <property type="molecule type" value="Genomic_DNA"/>
</dbReference>
<dbReference type="Pfam" id="PF22769">
    <property type="entry name" value="DCD"/>
    <property type="match status" value="1"/>
</dbReference>
<dbReference type="STRING" id="1577791.Mpt1_c02190"/>
<dbReference type="NCBIfam" id="TIGR02274">
    <property type="entry name" value="dCTP_deam"/>
    <property type="match status" value="1"/>
</dbReference>
<reference evidence="3 4" key="1">
    <citation type="journal article" date="2014" name="Appl. Environ. Microbiol.">
        <title>Comparative Genome Analysis of 'Candidatus Methanoplasma termitum' Indicates a New Mode of Energy Metabolism in the Seventh Order of Methanogens.</title>
        <authorList>
            <person name="Lang K."/>
            <person name="Schuldes J."/>
            <person name="Klingl A."/>
            <person name="Poehlein A."/>
            <person name="Daniel R."/>
            <person name="Brune A."/>
        </authorList>
    </citation>
    <scope>NUCLEOTIDE SEQUENCE [LARGE SCALE GENOMIC DNA]</scope>
    <source>
        <strain evidence="4">Mpt1</strain>
    </source>
</reference>
<dbReference type="CDD" id="cd07557">
    <property type="entry name" value="trimeric_dUTPase"/>
    <property type="match status" value="1"/>
</dbReference>
<dbReference type="InterPro" id="IPR036157">
    <property type="entry name" value="dUTPase-like_sf"/>
</dbReference>
<evidence type="ECO:0000313" key="4">
    <source>
        <dbReference type="Proteomes" id="UP000030787"/>
    </source>
</evidence>
<evidence type="ECO:0000256" key="2">
    <source>
        <dbReference type="ARBA" id="ARBA00023080"/>
    </source>
</evidence>
<dbReference type="PANTHER" id="PTHR42680">
    <property type="entry name" value="DCTP DEAMINASE"/>
    <property type="match status" value="1"/>
</dbReference>
<accession>A0A0A7LAP0</accession>
<organism evidence="3 4">
    <name type="scientific">Candidatus Methanoplasma termitum</name>
    <dbReference type="NCBI Taxonomy" id="1577791"/>
    <lineage>
        <taxon>Archaea</taxon>
        <taxon>Methanobacteriati</taxon>
        <taxon>Thermoplasmatota</taxon>
        <taxon>Thermoplasmata</taxon>
        <taxon>Methanomassiliicoccales</taxon>
        <taxon>Methanomassiliicoccaceae</taxon>
        <taxon>Candidatus Methanoplasma</taxon>
    </lineage>
</organism>
<proteinExistence type="predicted"/>
<sequence length="174" mass="19738">MKHYKQYDVCNTMAILSDKDILEGMRTGYIGITNYHERGLTPNGYDLRISEISIRGDPELKKEGVVKIPPRTMFYVSTIERVRMPKDVCAQLWMRTTWIRKGCIGAFGKIDAGFEGTLTLGAYNATDDFVEIPIGERFCQMIFETLTTASDKDYAQRSGNYQGQTGVTLEPKKK</sequence>
<keyword evidence="2" id="KW-0546">Nucleotide metabolism</keyword>
<keyword evidence="1 3" id="KW-0378">Hydrolase</keyword>
<dbReference type="AlphaFoldDB" id="A0A0A7LAP0"/>
<dbReference type="GO" id="GO:0006229">
    <property type="term" value="P:dUTP biosynthetic process"/>
    <property type="evidence" value="ECO:0007669"/>
    <property type="project" value="InterPro"/>
</dbReference>
<keyword evidence="4" id="KW-1185">Reference proteome</keyword>
<dbReference type="KEGG" id="mear:Mpt1_c02190"/>
<evidence type="ECO:0000256" key="1">
    <source>
        <dbReference type="ARBA" id="ARBA00022801"/>
    </source>
</evidence>
<dbReference type="InterPro" id="IPR033704">
    <property type="entry name" value="dUTPase_trimeric"/>
</dbReference>
<dbReference type="Gene3D" id="2.70.40.10">
    <property type="match status" value="1"/>
</dbReference>
<dbReference type="SUPFAM" id="SSF51283">
    <property type="entry name" value="dUTPase-like"/>
    <property type="match status" value="1"/>
</dbReference>
<evidence type="ECO:0000313" key="3">
    <source>
        <dbReference type="EMBL" id="AIZ56119.1"/>
    </source>
</evidence>
<dbReference type="EC" id="3.5.4.13" evidence="3"/>
<dbReference type="HOGENOM" id="CLU_087476_3_1_2"/>
<protein>
    <submittedName>
        <fullName evidence="3">Dcd protein</fullName>
        <ecNumber evidence="3">3.5.4.13</ecNumber>
    </submittedName>
</protein>
<dbReference type="Proteomes" id="UP000030787">
    <property type="component" value="Chromosome"/>
</dbReference>
<gene>
    <name evidence="3" type="primary">dcd</name>
    <name evidence="3" type="ORF">Mpt1_c02190</name>
</gene>
<dbReference type="PANTHER" id="PTHR42680:SF3">
    <property type="entry name" value="DCTP DEAMINASE"/>
    <property type="match status" value="1"/>
</dbReference>
<name>A0A0A7LAP0_9ARCH</name>
<dbReference type="GO" id="GO:0008829">
    <property type="term" value="F:dCTP deaminase activity"/>
    <property type="evidence" value="ECO:0007669"/>
    <property type="project" value="UniProtKB-EC"/>
</dbReference>
<dbReference type="InterPro" id="IPR011962">
    <property type="entry name" value="dCTP_deaminase"/>
</dbReference>